<feature type="compositionally biased region" description="Low complexity" evidence="5">
    <location>
        <begin position="103"/>
        <end position="114"/>
    </location>
</feature>
<protein>
    <submittedName>
        <fullName evidence="7">Bacterial conjugation TrbI-like protein</fullName>
    </submittedName>
</protein>
<accession>A0A1J5SPP2</accession>
<sequence length="495" mass="50872">MSKFDAGAKKTIGIMGGLIAFAAIVVIGSVTYMKITVSEADSNASVPTALGGDESKPLAGSDSDYNERLKKADKDAAAKAKDEGKTYIPLSAGAEEDVSVNRPGAATGAGTPVAQYPSQAQAHAASAQVAATSTIASRTGSGVAAAGSIGNRPVAATTSAAVPQSTTGAIVAIQQGAQASGNGTGSGSKPGDFSIPSFPPDPNAPPPIQQPQAQPAGVVAAQAGVQVDPNQRSVVLDQIYDQEQKKRSAEIADARMKAKMTRVIQIAEYLAKNDEFSPIKPSGSWIKDTPAPAASAPVSSPAETQTLAKANEVMMIKSGEKVYVNIETAIDTDEPSKVLGQVLSGKARGWPIFGKATQNPNYTVSLTFDKIVLPNGKAVPIDAMAIDPNTGRTSVQGTVDHKIFDRFVLPMVAGGLGAYGDLMSKVGTTTTVNGTITTVSNNMDMAQVRNAAMGSGVKTVASNITSESAKAKPSTSTKMNLGIEVVFMQEVMMQQ</sequence>
<keyword evidence="4 6" id="KW-0472">Membrane</keyword>
<dbReference type="Gene3D" id="2.40.128.260">
    <property type="entry name" value="Type IV secretion system, VirB10/TraB/TrbI"/>
    <property type="match status" value="1"/>
</dbReference>
<feature type="region of interest" description="Disordered" evidence="5">
    <location>
        <begin position="94"/>
        <end position="114"/>
    </location>
</feature>
<evidence type="ECO:0000256" key="4">
    <source>
        <dbReference type="ARBA" id="ARBA00023136"/>
    </source>
</evidence>
<dbReference type="InterPro" id="IPR005498">
    <property type="entry name" value="T4SS_VirB10/TraB/TrbI"/>
</dbReference>
<evidence type="ECO:0000256" key="1">
    <source>
        <dbReference type="ARBA" id="ARBA00004167"/>
    </source>
</evidence>
<comment type="caution">
    <text evidence="7">The sequence shown here is derived from an EMBL/GenBank/DDBJ whole genome shotgun (WGS) entry which is preliminary data.</text>
</comment>
<feature type="compositionally biased region" description="Pro residues" evidence="5">
    <location>
        <begin position="197"/>
        <end position="209"/>
    </location>
</feature>
<evidence type="ECO:0000256" key="6">
    <source>
        <dbReference type="SAM" id="Phobius"/>
    </source>
</evidence>
<dbReference type="AlphaFoldDB" id="A0A1J5SPP2"/>
<evidence type="ECO:0000256" key="3">
    <source>
        <dbReference type="ARBA" id="ARBA00022989"/>
    </source>
</evidence>
<keyword evidence="2 6" id="KW-0812">Transmembrane</keyword>
<feature type="compositionally biased region" description="Basic and acidic residues" evidence="5">
    <location>
        <begin position="65"/>
        <end position="80"/>
    </location>
</feature>
<gene>
    <name evidence="7" type="ORF">GALL_118180</name>
</gene>
<dbReference type="InterPro" id="IPR042217">
    <property type="entry name" value="T4SS_VirB10/TrbI"/>
</dbReference>
<feature type="region of interest" description="Disordered" evidence="5">
    <location>
        <begin position="44"/>
        <end position="80"/>
    </location>
</feature>
<dbReference type="Pfam" id="PF03743">
    <property type="entry name" value="TrbI"/>
    <property type="match status" value="1"/>
</dbReference>
<feature type="region of interest" description="Disordered" evidence="5">
    <location>
        <begin position="178"/>
        <end position="212"/>
    </location>
</feature>
<dbReference type="CDD" id="cd16431">
    <property type="entry name" value="IcmE"/>
    <property type="match status" value="1"/>
</dbReference>
<name>A0A1J5SPP2_9ZZZZ</name>
<comment type="subcellular location">
    <subcellularLocation>
        <location evidence="1">Membrane</location>
        <topology evidence="1">Single-pass membrane protein</topology>
    </subcellularLocation>
</comment>
<reference evidence="7" key="1">
    <citation type="submission" date="2016-10" db="EMBL/GenBank/DDBJ databases">
        <title>Sequence of Gallionella enrichment culture.</title>
        <authorList>
            <person name="Poehlein A."/>
            <person name="Muehling M."/>
            <person name="Daniel R."/>
        </authorList>
    </citation>
    <scope>NUCLEOTIDE SEQUENCE</scope>
</reference>
<evidence type="ECO:0000313" key="7">
    <source>
        <dbReference type="EMBL" id="OIR06021.1"/>
    </source>
</evidence>
<proteinExistence type="predicted"/>
<keyword evidence="3 6" id="KW-1133">Transmembrane helix</keyword>
<dbReference type="InterPro" id="IPR049855">
    <property type="entry name" value="DotG/IcmE-like_C"/>
</dbReference>
<evidence type="ECO:0000256" key="2">
    <source>
        <dbReference type="ARBA" id="ARBA00022692"/>
    </source>
</evidence>
<dbReference type="EMBL" id="MLJW01000046">
    <property type="protein sequence ID" value="OIR06021.1"/>
    <property type="molecule type" value="Genomic_DNA"/>
</dbReference>
<organism evidence="7">
    <name type="scientific">mine drainage metagenome</name>
    <dbReference type="NCBI Taxonomy" id="410659"/>
    <lineage>
        <taxon>unclassified sequences</taxon>
        <taxon>metagenomes</taxon>
        <taxon>ecological metagenomes</taxon>
    </lineage>
</organism>
<evidence type="ECO:0000256" key="5">
    <source>
        <dbReference type="SAM" id="MobiDB-lite"/>
    </source>
</evidence>
<feature type="transmembrane region" description="Helical" evidence="6">
    <location>
        <begin position="12"/>
        <end position="33"/>
    </location>
</feature>
<dbReference type="GO" id="GO:0016020">
    <property type="term" value="C:membrane"/>
    <property type="evidence" value="ECO:0007669"/>
    <property type="project" value="UniProtKB-SubCell"/>
</dbReference>